<dbReference type="SUPFAM" id="SSF52499">
    <property type="entry name" value="Isochorismatase-like hydrolases"/>
    <property type="match status" value="1"/>
</dbReference>
<proteinExistence type="predicted"/>
<comment type="caution">
    <text evidence="3">The sequence shown here is derived from an EMBL/GenBank/DDBJ whole genome shotgun (WGS) entry which is preliminary data.</text>
</comment>
<gene>
    <name evidence="3" type="ORF">QPX23_03360</name>
</gene>
<dbReference type="PANTHER" id="PTHR43540">
    <property type="entry name" value="PEROXYUREIDOACRYLATE/UREIDOACRYLATE AMIDOHYDROLASE-RELATED"/>
    <property type="match status" value="1"/>
</dbReference>
<dbReference type="InterPro" id="IPR016291">
    <property type="entry name" value="Isochorismatase"/>
</dbReference>
<feature type="domain" description="Isochorismatase-like" evidence="2">
    <location>
        <begin position="38"/>
        <end position="211"/>
    </location>
</feature>
<evidence type="ECO:0000313" key="4">
    <source>
        <dbReference type="Proteomes" id="UP001239759"/>
    </source>
</evidence>
<dbReference type="PANTHER" id="PTHR43540:SF3">
    <property type="entry name" value="ENTEROBACTIN SYNTHASE COMPONENT B"/>
    <property type="match status" value="1"/>
</dbReference>
<evidence type="ECO:0000256" key="1">
    <source>
        <dbReference type="ARBA" id="ARBA00022801"/>
    </source>
</evidence>
<dbReference type="InterPro" id="IPR036380">
    <property type="entry name" value="Isochorismatase-like_sf"/>
</dbReference>
<keyword evidence="1" id="KW-0378">Hydrolase</keyword>
<protein>
    <submittedName>
        <fullName evidence="3">Isochorismatase family protein</fullName>
    </submittedName>
</protein>
<evidence type="ECO:0000259" key="2">
    <source>
        <dbReference type="Pfam" id="PF00857"/>
    </source>
</evidence>
<dbReference type="InterPro" id="IPR050272">
    <property type="entry name" value="Isochorismatase-like_hydrls"/>
</dbReference>
<keyword evidence="4" id="KW-1185">Reference proteome</keyword>
<dbReference type="EMBL" id="JASNUQ010000004">
    <property type="protein sequence ID" value="MDK4289772.1"/>
    <property type="molecule type" value="Genomic_DNA"/>
</dbReference>
<dbReference type="Pfam" id="PF00857">
    <property type="entry name" value="Isochorismatase"/>
    <property type="match status" value="1"/>
</dbReference>
<sequence length="221" mass="24141">MSIPSISPYSLVDALPTEPTEPTGTPAVLNWQVERDRSALLVHDMQQYFLAAYQQDVEPISTVVANLRELIRQADAAGVPVFYSQQPPAQAAIRRGLLTDRWGHGLQTESQAAIIDAIAPQPQHHVLTKWRYSAFARTDLAEALRYAGRDQLLITGVYGHIGCQVSAADAFMRDIQPFVVADAIADFSAAKHAGMLEWVAANCGVVVRTADVAQRLVVPQL</sequence>
<accession>A0ABT7FUV9</accession>
<name>A0ABT7FUV9_9CORY</name>
<dbReference type="InterPro" id="IPR000868">
    <property type="entry name" value="Isochorismatase-like_dom"/>
</dbReference>
<dbReference type="Gene3D" id="3.40.50.850">
    <property type="entry name" value="Isochorismatase-like"/>
    <property type="match status" value="1"/>
</dbReference>
<dbReference type="PRINTS" id="PR01398">
    <property type="entry name" value="ISCHRISMTASE"/>
</dbReference>
<organism evidence="3 4">
    <name type="scientific">Corynebacterium pseudodiphtheriticum</name>
    <dbReference type="NCBI Taxonomy" id="37637"/>
    <lineage>
        <taxon>Bacteria</taxon>
        <taxon>Bacillati</taxon>
        <taxon>Actinomycetota</taxon>
        <taxon>Actinomycetes</taxon>
        <taxon>Mycobacteriales</taxon>
        <taxon>Corynebacteriaceae</taxon>
        <taxon>Corynebacterium</taxon>
    </lineage>
</organism>
<evidence type="ECO:0000313" key="3">
    <source>
        <dbReference type="EMBL" id="MDK4289772.1"/>
    </source>
</evidence>
<reference evidence="3 4" key="1">
    <citation type="submission" date="2023-05" db="EMBL/GenBank/DDBJ databases">
        <title>Metabolic capabilities are highly conserved among human nasal-associated Corynebacterium species in pangenomic analyses.</title>
        <authorList>
            <person name="Tran T.H."/>
            <person name="Roberts A.Q."/>
            <person name="Escapa I.F."/>
            <person name="Gao W."/>
            <person name="Conlan S."/>
            <person name="Kong H."/>
            <person name="Segre J.A."/>
            <person name="Kelly M.S."/>
            <person name="Lemon K.P."/>
        </authorList>
    </citation>
    <scope>NUCLEOTIDE SEQUENCE [LARGE SCALE GENOMIC DNA]</scope>
    <source>
        <strain evidence="3 4">KPL3772</strain>
    </source>
</reference>
<dbReference type="RefSeq" id="WP_284587646.1">
    <property type="nucleotide sequence ID" value="NZ_JASNUQ010000004.1"/>
</dbReference>
<dbReference type="Proteomes" id="UP001239759">
    <property type="component" value="Unassembled WGS sequence"/>
</dbReference>